<protein>
    <recommendedName>
        <fullName evidence="1">Knr4/Smi1-like domain-containing protein</fullName>
    </recommendedName>
</protein>
<keyword evidence="2" id="KW-0614">Plasmid</keyword>
<dbReference type="Pfam" id="PF09346">
    <property type="entry name" value="SMI1_KNR4"/>
    <property type="match status" value="1"/>
</dbReference>
<reference evidence="2" key="1">
    <citation type="journal article" date="2018" name="Virulence">
        <title>Co-occurrence of 3 different resistance plasmids in a multi-drug resistant Cronobacter sakazakii isolate causing neonatal infections.</title>
        <authorList>
            <person name="Shi L."/>
            <person name="Liang Q."/>
            <person name="Zhan Z."/>
            <person name="Feng J."/>
            <person name="Zhao Y."/>
            <person name="Chen Y."/>
            <person name="Huang M."/>
            <person name="Tong Y."/>
            <person name="Wu W."/>
            <person name="Chen W."/>
            <person name="Li X."/>
            <person name="Yin Z."/>
            <person name="Wang J."/>
            <person name="Zhou D."/>
        </authorList>
    </citation>
    <scope>NUCLEOTIDE SEQUENCE</scope>
    <source>
        <strain evidence="2">505108</strain>
        <plasmid evidence="2">p505108-T6SS</plasmid>
    </source>
</reference>
<evidence type="ECO:0000259" key="1">
    <source>
        <dbReference type="SMART" id="SM00860"/>
    </source>
</evidence>
<dbReference type="RefSeq" id="WP_054628793.1">
    <property type="nucleotide sequence ID" value="NZ_CABMLV010000002.1"/>
</dbReference>
<organism evidence="2">
    <name type="scientific">Cronobacter sakazakii</name>
    <name type="common">Enterobacter sakazakii</name>
    <dbReference type="NCBI Taxonomy" id="28141"/>
    <lineage>
        <taxon>Bacteria</taxon>
        <taxon>Pseudomonadati</taxon>
        <taxon>Pseudomonadota</taxon>
        <taxon>Gammaproteobacteria</taxon>
        <taxon>Enterobacterales</taxon>
        <taxon>Enterobacteriaceae</taxon>
        <taxon>Cronobacter</taxon>
    </lineage>
</organism>
<evidence type="ECO:0000313" key="2">
    <source>
        <dbReference type="EMBL" id="ASR82242.1"/>
    </source>
</evidence>
<dbReference type="InterPro" id="IPR037883">
    <property type="entry name" value="Knr4/Smi1-like_sf"/>
</dbReference>
<reference evidence="2" key="2">
    <citation type="submission" date="2019-05" db="EMBL/GenBank/DDBJ databases">
        <authorList>
            <person name="Shi L."/>
            <person name="Feng J."/>
            <person name="Zhang D."/>
            <person name="Zhou D."/>
        </authorList>
    </citation>
    <scope>NUCLEOTIDE SEQUENCE</scope>
    <source>
        <strain evidence="2">505108</strain>
        <plasmid evidence="2">p505108-T6SS</plasmid>
    </source>
</reference>
<dbReference type="SUPFAM" id="SSF160631">
    <property type="entry name" value="SMI1/KNR4-like"/>
    <property type="match status" value="1"/>
</dbReference>
<feature type="domain" description="Knr4/Smi1-like" evidence="1">
    <location>
        <begin position="8"/>
        <end position="157"/>
    </location>
</feature>
<dbReference type="EMBL" id="KY978630">
    <property type="protein sequence ID" value="ASR82242.1"/>
    <property type="molecule type" value="Genomic_DNA"/>
</dbReference>
<dbReference type="SMART" id="SM00860">
    <property type="entry name" value="SMI1_KNR4"/>
    <property type="match status" value="1"/>
</dbReference>
<name>A0A222ZEE7_CROSK</name>
<geneLocation type="plasmid" evidence="2">
    <name>p505108-T6SS</name>
</geneLocation>
<proteinExistence type="predicted"/>
<sequence>MPVSCGKMITEADIQRLEKTYCISLPEDYKTFLLLNNGFVVKSPDYCNLAYGGVDEGAIAFNALFGLGTENEYCDIEYNNEELFSELDFIDSKLIIGDDPGGNYYLMLNGERQQGIFYWDRTHLHAEDILQQFEIPEQNECGNLYRLSDTFTQFYQSVIDNTLAQGMQVTRDL</sequence>
<accession>A0A222ZEE7</accession>
<dbReference type="AlphaFoldDB" id="A0A222ZEE7"/>
<dbReference type="Gene3D" id="3.40.1580.10">
    <property type="entry name" value="SMI1/KNR4-like"/>
    <property type="match status" value="1"/>
</dbReference>
<dbReference type="InterPro" id="IPR018958">
    <property type="entry name" value="Knr4/Smi1-like_dom"/>
</dbReference>